<proteinExistence type="predicted"/>
<reference evidence="1" key="1">
    <citation type="submission" date="2022-12" db="EMBL/GenBank/DDBJ databases">
        <title>Genome Sequence of Lasiodiplodia mahajangana.</title>
        <authorList>
            <person name="Buettner E."/>
        </authorList>
    </citation>
    <scope>NUCLEOTIDE SEQUENCE</scope>
    <source>
        <strain evidence="1">VT137</strain>
    </source>
</reference>
<organism evidence="1 2">
    <name type="scientific">Lasiodiplodia mahajangana</name>
    <dbReference type="NCBI Taxonomy" id="1108764"/>
    <lineage>
        <taxon>Eukaryota</taxon>
        <taxon>Fungi</taxon>
        <taxon>Dikarya</taxon>
        <taxon>Ascomycota</taxon>
        <taxon>Pezizomycotina</taxon>
        <taxon>Dothideomycetes</taxon>
        <taxon>Dothideomycetes incertae sedis</taxon>
        <taxon>Botryosphaeriales</taxon>
        <taxon>Botryosphaeriaceae</taxon>
        <taxon>Lasiodiplodia</taxon>
    </lineage>
</organism>
<name>A0ACC2J772_9PEZI</name>
<accession>A0ACC2J772</accession>
<sequence length="123" mass="13612">MTTKQANELIALGVPKLTFDYGGAYRPSVQRVLIAAKAGAAAIYVDLLKKQRHWVGFADVTPKKARNYKENRLTQAPDPETIGEANTLREYWEAVLDRYPIQAGADPKSDQSARKRLPGSPTV</sequence>
<gene>
    <name evidence="1" type="ORF">O1611_g9651</name>
</gene>
<evidence type="ECO:0000313" key="1">
    <source>
        <dbReference type="EMBL" id="KAJ8123203.1"/>
    </source>
</evidence>
<evidence type="ECO:0000313" key="2">
    <source>
        <dbReference type="Proteomes" id="UP001153332"/>
    </source>
</evidence>
<protein>
    <submittedName>
        <fullName evidence="1">Uncharacterized protein</fullName>
    </submittedName>
</protein>
<dbReference type="Proteomes" id="UP001153332">
    <property type="component" value="Unassembled WGS sequence"/>
</dbReference>
<comment type="caution">
    <text evidence="1">The sequence shown here is derived from an EMBL/GenBank/DDBJ whole genome shotgun (WGS) entry which is preliminary data.</text>
</comment>
<dbReference type="EMBL" id="JAPUUL010003390">
    <property type="protein sequence ID" value="KAJ8123203.1"/>
    <property type="molecule type" value="Genomic_DNA"/>
</dbReference>
<keyword evidence="2" id="KW-1185">Reference proteome</keyword>